<protein>
    <recommendedName>
        <fullName evidence="4">LysM domain-containing protein</fullName>
    </recommendedName>
</protein>
<accession>A0ABZ2X152</accession>
<sequence length="169" mass="18436">MANQLQFGDVQLYNPWVGFDCVDLQSFTFVYGTILSFGPQFGQHDSSSNGTDITTPQVQDPYTYDKIPPPKGAKVSKGTIERCGGWHVVDKADSCARICAVAEIHIDLLLEVNTDLGDAQKCSDNLAVGNAYFQHISLHMIMGGLPRRPNSFCTEGGRGIGFASYNNLL</sequence>
<evidence type="ECO:0000313" key="3">
    <source>
        <dbReference type="Proteomes" id="UP001489902"/>
    </source>
</evidence>
<evidence type="ECO:0008006" key="4">
    <source>
        <dbReference type="Google" id="ProtNLM"/>
    </source>
</evidence>
<feature type="compositionally biased region" description="Polar residues" evidence="1">
    <location>
        <begin position="46"/>
        <end position="60"/>
    </location>
</feature>
<organism evidence="2 3">
    <name type="scientific">Fusarium acuminatum</name>
    <dbReference type="NCBI Taxonomy" id="5515"/>
    <lineage>
        <taxon>Eukaryota</taxon>
        <taxon>Fungi</taxon>
        <taxon>Dikarya</taxon>
        <taxon>Ascomycota</taxon>
        <taxon>Pezizomycotina</taxon>
        <taxon>Sordariomycetes</taxon>
        <taxon>Hypocreomycetidae</taxon>
        <taxon>Hypocreales</taxon>
        <taxon>Nectriaceae</taxon>
        <taxon>Fusarium</taxon>
        <taxon>Fusarium tricinctum species complex</taxon>
    </lineage>
</organism>
<feature type="region of interest" description="Disordered" evidence="1">
    <location>
        <begin position="46"/>
        <end position="66"/>
    </location>
</feature>
<name>A0ABZ2X152_9HYPO</name>
<dbReference type="Proteomes" id="UP001489902">
    <property type="component" value="Chromosome 3"/>
</dbReference>
<keyword evidence="3" id="KW-1185">Reference proteome</keyword>
<gene>
    <name evidence="2" type="ORF">QYS62_006712</name>
</gene>
<dbReference type="PANTHER" id="PTHR34997:SF16">
    <property type="entry name" value="LYSM DOMAIN-CONTAINING PROTEIN"/>
    <property type="match status" value="1"/>
</dbReference>
<proteinExistence type="predicted"/>
<evidence type="ECO:0000313" key="2">
    <source>
        <dbReference type="EMBL" id="WZH45644.1"/>
    </source>
</evidence>
<dbReference type="PANTHER" id="PTHR34997">
    <property type="entry name" value="AM15"/>
    <property type="match status" value="1"/>
</dbReference>
<dbReference type="InterPro" id="IPR052210">
    <property type="entry name" value="LysM1-like"/>
</dbReference>
<reference evidence="2 3" key="1">
    <citation type="submission" date="2024-04" db="EMBL/GenBank/DDBJ databases">
        <title>Complete genome sequence of Fusarium acuminatum.</title>
        <authorList>
            <person name="Lan B."/>
        </authorList>
    </citation>
    <scope>NUCLEOTIDE SEQUENCE [LARGE SCALE GENOMIC DNA]</scope>
    <source>
        <strain evidence="2">1A</strain>
    </source>
</reference>
<dbReference type="EMBL" id="CP151262">
    <property type="protein sequence ID" value="WZH45644.1"/>
    <property type="molecule type" value="Genomic_DNA"/>
</dbReference>
<evidence type="ECO:0000256" key="1">
    <source>
        <dbReference type="SAM" id="MobiDB-lite"/>
    </source>
</evidence>